<feature type="domain" description="Aminoacyl-tRNA synthetase class II (D/K/N)" evidence="4">
    <location>
        <begin position="20"/>
        <end position="194"/>
    </location>
</feature>
<organism evidence="5">
    <name type="scientific">marine sediment metagenome</name>
    <dbReference type="NCBI Taxonomy" id="412755"/>
    <lineage>
        <taxon>unclassified sequences</taxon>
        <taxon>metagenomes</taxon>
        <taxon>ecological metagenomes</taxon>
    </lineage>
</organism>
<feature type="non-terminal residue" evidence="5">
    <location>
        <position position="1"/>
    </location>
</feature>
<evidence type="ECO:0000256" key="1">
    <source>
        <dbReference type="ARBA" id="ARBA00022598"/>
    </source>
</evidence>
<dbReference type="Gene3D" id="3.30.930.10">
    <property type="entry name" value="Bira Bifunctional Protein, Domain 2"/>
    <property type="match status" value="1"/>
</dbReference>
<dbReference type="GO" id="GO:0005829">
    <property type="term" value="C:cytosol"/>
    <property type="evidence" value="ECO:0007669"/>
    <property type="project" value="TreeGrafter"/>
</dbReference>
<accession>X0V3P5</accession>
<name>X0V3P5_9ZZZZ</name>
<evidence type="ECO:0000256" key="2">
    <source>
        <dbReference type="ARBA" id="ARBA00022741"/>
    </source>
</evidence>
<dbReference type="SUPFAM" id="SSF55681">
    <property type="entry name" value="Class II aaRS and biotin synthetases"/>
    <property type="match status" value="1"/>
</dbReference>
<sequence>GHLCEELGLGGRIPFDDMEIDLGRPWARRSFKELYEEHTGLALRDLDGARRRAAEKGLAIEGLSNWKIVHDLFEDAVEPLLVDPTFVTDFPKELILLAKTSPGDPEFVECFELYIGRMEIAPAYTELNDPDDQRERFVSQLARGGHEWGELDEDFLLSLEYGMPPAGGMGVGIDRLIMLLANRRSIRDVILFPLLRRKEQDPSRDDEDAG</sequence>
<keyword evidence="3" id="KW-0067">ATP-binding</keyword>
<dbReference type="InterPro" id="IPR045864">
    <property type="entry name" value="aa-tRNA-synth_II/BPL/LPL"/>
</dbReference>
<evidence type="ECO:0000313" key="5">
    <source>
        <dbReference type="EMBL" id="GAG07138.1"/>
    </source>
</evidence>
<comment type="caution">
    <text evidence="5">The sequence shown here is derived from an EMBL/GenBank/DDBJ whole genome shotgun (WGS) entry which is preliminary data.</text>
</comment>
<dbReference type="PANTHER" id="PTHR42918:SF15">
    <property type="entry name" value="LYSINE--TRNA LIGASE, CHLOROPLASTIC_MITOCHONDRIAL"/>
    <property type="match status" value="1"/>
</dbReference>
<gene>
    <name evidence="5" type="ORF">S01H1_46337</name>
</gene>
<dbReference type="AlphaFoldDB" id="X0V3P5"/>
<dbReference type="GO" id="GO:0005524">
    <property type="term" value="F:ATP binding"/>
    <property type="evidence" value="ECO:0007669"/>
    <property type="project" value="InterPro"/>
</dbReference>
<dbReference type="EMBL" id="BARS01029669">
    <property type="protein sequence ID" value="GAG07138.1"/>
    <property type="molecule type" value="Genomic_DNA"/>
</dbReference>
<dbReference type="GO" id="GO:0004824">
    <property type="term" value="F:lysine-tRNA ligase activity"/>
    <property type="evidence" value="ECO:0007669"/>
    <property type="project" value="TreeGrafter"/>
</dbReference>
<evidence type="ECO:0000259" key="4">
    <source>
        <dbReference type="Pfam" id="PF00152"/>
    </source>
</evidence>
<reference evidence="5" key="1">
    <citation type="journal article" date="2014" name="Front. Microbiol.">
        <title>High frequency of phylogenetically diverse reductive dehalogenase-homologous genes in deep subseafloor sedimentary metagenomes.</title>
        <authorList>
            <person name="Kawai M."/>
            <person name="Futagami T."/>
            <person name="Toyoda A."/>
            <person name="Takaki Y."/>
            <person name="Nishi S."/>
            <person name="Hori S."/>
            <person name="Arai W."/>
            <person name="Tsubouchi T."/>
            <person name="Morono Y."/>
            <person name="Uchiyama I."/>
            <person name="Ito T."/>
            <person name="Fujiyama A."/>
            <person name="Inagaki F."/>
            <person name="Takami H."/>
        </authorList>
    </citation>
    <scope>NUCLEOTIDE SEQUENCE</scope>
    <source>
        <strain evidence="5">Expedition CK06-06</strain>
    </source>
</reference>
<dbReference type="PANTHER" id="PTHR42918">
    <property type="entry name" value="LYSYL-TRNA SYNTHETASE"/>
    <property type="match status" value="1"/>
</dbReference>
<dbReference type="GO" id="GO:0000049">
    <property type="term" value="F:tRNA binding"/>
    <property type="evidence" value="ECO:0007669"/>
    <property type="project" value="TreeGrafter"/>
</dbReference>
<proteinExistence type="predicted"/>
<evidence type="ECO:0000256" key="3">
    <source>
        <dbReference type="ARBA" id="ARBA00022840"/>
    </source>
</evidence>
<protein>
    <recommendedName>
        <fullName evidence="4">Aminoacyl-tRNA synthetase class II (D/K/N) domain-containing protein</fullName>
    </recommendedName>
</protein>
<keyword evidence="2" id="KW-0547">Nucleotide-binding</keyword>
<dbReference type="GO" id="GO:0006430">
    <property type="term" value="P:lysyl-tRNA aminoacylation"/>
    <property type="evidence" value="ECO:0007669"/>
    <property type="project" value="TreeGrafter"/>
</dbReference>
<dbReference type="InterPro" id="IPR004364">
    <property type="entry name" value="Aa-tRNA-synt_II"/>
</dbReference>
<keyword evidence="1" id="KW-0436">Ligase</keyword>
<dbReference type="Pfam" id="PF00152">
    <property type="entry name" value="tRNA-synt_2"/>
    <property type="match status" value="1"/>
</dbReference>